<accession>A0ACD5FRD8</accession>
<dbReference type="EMBL" id="PQ360875">
    <property type="protein sequence ID" value="XKX17630.1"/>
    <property type="molecule type" value="Genomic_DNA"/>
</dbReference>
<sequence length="161" mass="18666">MMRATWEDLNRTFVVTNTGHDSGDWICRVIDWQGELYIRHEVGEYAGNITPANTFSFEDCTWADPANPVYPLSRAVTIVREAKDLNLQFEDLTDYYWEFSGDSITYSDLAIDILDETGNAGCLEVRQKVDEDPYFVRFYVENGCGDTYDVVFDKRKRLEIE</sequence>
<evidence type="ECO:0000313" key="2">
    <source>
        <dbReference type="Proteomes" id="UP001365931"/>
    </source>
</evidence>
<evidence type="ECO:0000313" key="1">
    <source>
        <dbReference type="EMBL" id="XKX17630.1"/>
    </source>
</evidence>
<organism evidence="1 2">
    <name type="scientific">Klebsiella phage phi1_175008</name>
    <dbReference type="NCBI Taxonomy" id="3127744"/>
    <lineage>
        <taxon>Viruses</taxon>
        <taxon>Duplodnaviria</taxon>
        <taxon>Heunggongvirae</taxon>
        <taxon>Uroviricota</taxon>
        <taxon>Caudoviricetes</taxon>
        <taxon>Stephanstirmvirinae</taxon>
    </lineage>
</organism>
<name>A0ACD5FRD8_9CAUD</name>
<proteinExistence type="predicted"/>
<dbReference type="Proteomes" id="UP001365931">
    <property type="component" value="Segment"/>
</dbReference>
<protein>
    <submittedName>
        <fullName evidence="1">Uncharacterized protein</fullName>
    </submittedName>
</protein>
<gene>
    <name evidence="1" type="ORF">MVUOKPPV_CDS0233</name>
</gene>
<reference evidence="1" key="1">
    <citation type="submission" date="2024-09" db="EMBL/GenBank/DDBJ databases">
        <title>The complete genome of Klebsiella pneumoniae phage phi1_175008.</title>
        <authorList>
            <person name="Li J."/>
            <person name="Feng Y."/>
            <person name="Zong Z."/>
        </authorList>
    </citation>
    <scope>NUCLEOTIDE SEQUENCE</scope>
</reference>